<evidence type="ECO:0000313" key="3">
    <source>
        <dbReference type="Proteomes" id="UP000249135"/>
    </source>
</evidence>
<feature type="domain" description="SnoaL-like" evidence="1">
    <location>
        <begin position="9"/>
        <end position="141"/>
    </location>
</feature>
<dbReference type="Pfam" id="PF13577">
    <property type="entry name" value="SnoaL_4"/>
    <property type="match status" value="1"/>
</dbReference>
<accession>A0A2W5QQ12</accession>
<dbReference type="Proteomes" id="UP000249135">
    <property type="component" value="Unassembled WGS sequence"/>
</dbReference>
<organism evidence="2 3">
    <name type="scientific">Variovorax paradoxus</name>
    <dbReference type="NCBI Taxonomy" id="34073"/>
    <lineage>
        <taxon>Bacteria</taxon>
        <taxon>Pseudomonadati</taxon>
        <taxon>Pseudomonadota</taxon>
        <taxon>Betaproteobacteria</taxon>
        <taxon>Burkholderiales</taxon>
        <taxon>Comamonadaceae</taxon>
        <taxon>Variovorax</taxon>
    </lineage>
</organism>
<proteinExistence type="predicted"/>
<dbReference type="Gene3D" id="3.10.450.50">
    <property type="match status" value="1"/>
</dbReference>
<dbReference type="CDD" id="cd00531">
    <property type="entry name" value="NTF2_like"/>
    <property type="match status" value="1"/>
</dbReference>
<dbReference type="InterPro" id="IPR037401">
    <property type="entry name" value="SnoaL-like"/>
</dbReference>
<reference evidence="2 3" key="1">
    <citation type="submission" date="2017-08" db="EMBL/GenBank/DDBJ databases">
        <title>Infants hospitalized years apart are colonized by the same room-sourced microbial strains.</title>
        <authorList>
            <person name="Brooks B."/>
            <person name="Olm M.R."/>
            <person name="Firek B.A."/>
            <person name="Baker R."/>
            <person name="Thomas B.C."/>
            <person name="Morowitz M.J."/>
            <person name="Banfield J.F."/>
        </authorList>
    </citation>
    <scope>NUCLEOTIDE SEQUENCE [LARGE SCALE GENOMIC DNA]</scope>
    <source>
        <strain evidence="2">S2_005_003_R2_41</strain>
    </source>
</reference>
<dbReference type="SUPFAM" id="SSF54427">
    <property type="entry name" value="NTF2-like"/>
    <property type="match status" value="1"/>
</dbReference>
<dbReference type="InterPro" id="IPR032710">
    <property type="entry name" value="NTF2-like_dom_sf"/>
</dbReference>
<evidence type="ECO:0000259" key="1">
    <source>
        <dbReference type="Pfam" id="PF13577"/>
    </source>
</evidence>
<gene>
    <name evidence="2" type="ORF">DI563_00340</name>
</gene>
<sequence>MSTLDEQQHLAIESHCMRLVHDFAAFVDRREFDRLANLFTVDGHFSRPRLPDVVVAGRDRIRASFTQRPSAEFTRHLVHNLRVTVTSPTHARGEFCLVLYTAKVDPHAGEFGACAEARQLIADIEDDFALTDEGWRIASRRGRIVMHT</sequence>
<evidence type="ECO:0000313" key="2">
    <source>
        <dbReference type="EMBL" id="PZQ78459.1"/>
    </source>
</evidence>
<dbReference type="AlphaFoldDB" id="A0A2W5QQ12"/>
<name>A0A2W5QQ12_VARPD</name>
<protein>
    <submittedName>
        <fullName evidence="2">Nuclear transport factor 2 family protein</fullName>
    </submittedName>
</protein>
<dbReference type="EMBL" id="QFPP01000001">
    <property type="protein sequence ID" value="PZQ78459.1"/>
    <property type="molecule type" value="Genomic_DNA"/>
</dbReference>
<comment type="caution">
    <text evidence="2">The sequence shown here is derived from an EMBL/GenBank/DDBJ whole genome shotgun (WGS) entry which is preliminary data.</text>
</comment>